<feature type="transmembrane region" description="Helical" evidence="1">
    <location>
        <begin position="39"/>
        <end position="58"/>
    </location>
</feature>
<dbReference type="NCBIfam" id="TIGR03082">
    <property type="entry name" value="Gneg_AbrB_dup"/>
    <property type="match status" value="2"/>
</dbReference>
<keyword evidence="1" id="KW-0812">Transmembrane</keyword>
<name>A0A1H8CJ97_9RHOB</name>
<dbReference type="InterPro" id="IPR007820">
    <property type="entry name" value="AbrB_fam"/>
</dbReference>
<sequence>MKPIQIGKTRIDLVPLAATMLLGTGGGFAGHWLGLPLGYLLGSLVVVAVWAIMGWRVLRQPIHLPQPLRMAFIPIIGVGIGGAFTPEIFRDAAGWWPSLLALLLFVPMAQALGYLIYRKGGLNPATAYFGSVPGGLMEMVVLGEEAGADVPILVLIQFLRLILTIIFVPVLFAVLTGHAVGSGAGVALTGAENPLELWDIAALSVAAVGGYFLGTYLRFPAAIMTGPLAASAVLHLTGVTDAVPPAWTIAMTQVIVGTGLGARFAGIAARTLRRGSLLALLSTGASLVLAFVFAEGLHLTIGLPLTALFLAFAPGGITEMSLIALSLQVSVVFVTLHHVLRIVVAITLAKLFARRVLGP</sequence>
<keyword evidence="3" id="KW-1185">Reference proteome</keyword>
<evidence type="ECO:0000313" key="3">
    <source>
        <dbReference type="Proteomes" id="UP000183002"/>
    </source>
</evidence>
<dbReference type="EMBL" id="FOCO01000005">
    <property type="protein sequence ID" value="SEM95080.1"/>
    <property type="molecule type" value="Genomic_DNA"/>
</dbReference>
<feature type="transmembrane region" description="Helical" evidence="1">
    <location>
        <begin position="12"/>
        <end position="33"/>
    </location>
</feature>
<proteinExistence type="predicted"/>
<dbReference type="Proteomes" id="UP000183002">
    <property type="component" value="Unassembled WGS sequence"/>
</dbReference>
<evidence type="ECO:0000313" key="2">
    <source>
        <dbReference type="EMBL" id="SEM95080.1"/>
    </source>
</evidence>
<protein>
    <recommendedName>
        <fullName evidence="4">Ammonia monooxygenase</fullName>
    </recommendedName>
</protein>
<feature type="transmembrane region" description="Helical" evidence="1">
    <location>
        <begin position="197"/>
        <end position="214"/>
    </location>
</feature>
<dbReference type="GO" id="GO:0010468">
    <property type="term" value="P:regulation of gene expression"/>
    <property type="evidence" value="ECO:0007669"/>
    <property type="project" value="InterPro"/>
</dbReference>
<keyword evidence="1" id="KW-0472">Membrane</keyword>
<feature type="transmembrane region" description="Helical" evidence="1">
    <location>
        <begin position="70"/>
        <end position="89"/>
    </location>
</feature>
<feature type="transmembrane region" description="Helical" evidence="1">
    <location>
        <begin position="329"/>
        <end position="353"/>
    </location>
</feature>
<feature type="transmembrane region" description="Helical" evidence="1">
    <location>
        <begin position="95"/>
        <end position="117"/>
    </location>
</feature>
<evidence type="ECO:0008006" key="4">
    <source>
        <dbReference type="Google" id="ProtNLM"/>
    </source>
</evidence>
<dbReference type="Pfam" id="PF05145">
    <property type="entry name" value="AbrB"/>
    <property type="match status" value="1"/>
</dbReference>
<keyword evidence="1" id="KW-1133">Transmembrane helix</keyword>
<feature type="transmembrane region" description="Helical" evidence="1">
    <location>
        <begin position="277"/>
        <end position="294"/>
    </location>
</feature>
<gene>
    <name evidence="2" type="ORF">SAMN05216227_100525</name>
</gene>
<feature type="transmembrane region" description="Helical" evidence="1">
    <location>
        <begin position="246"/>
        <end position="265"/>
    </location>
</feature>
<organism evidence="2 3">
    <name type="scientific">Pseudorhodobacter antarcticus</name>
    <dbReference type="NCBI Taxonomy" id="1077947"/>
    <lineage>
        <taxon>Bacteria</taxon>
        <taxon>Pseudomonadati</taxon>
        <taxon>Pseudomonadota</taxon>
        <taxon>Alphaproteobacteria</taxon>
        <taxon>Rhodobacterales</taxon>
        <taxon>Paracoccaceae</taxon>
        <taxon>Pseudorhodobacter</taxon>
    </lineage>
</organism>
<dbReference type="AlphaFoldDB" id="A0A1H8CJ97"/>
<evidence type="ECO:0000256" key="1">
    <source>
        <dbReference type="SAM" id="Phobius"/>
    </source>
</evidence>
<dbReference type="InterPro" id="IPR017516">
    <property type="entry name" value="AbrB_dup"/>
</dbReference>
<feature type="transmembrane region" description="Helical" evidence="1">
    <location>
        <begin position="221"/>
        <end position="240"/>
    </location>
</feature>
<dbReference type="GO" id="GO:0016020">
    <property type="term" value="C:membrane"/>
    <property type="evidence" value="ECO:0007669"/>
    <property type="project" value="InterPro"/>
</dbReference>
<reference evidence="2 3" key="1">
    <citation type="submission" date="2016-10" db="EMBL/GenBank/DDBJ databases">
        <authorList>
            <person name="de Groot N.N."/>
        </authorList>
    </citation>
    <scope>NUCLEOTIDE SEQUENCE [LARGE SCALE GENOMIC DNA]</scope>
    <source>
        <strain evidence="2 3">CGMCC 1.10836</strain>
    </source>
</reference>
<dbReference type="PANTHER" id="PTHR38457">
    <property type="entry name" value="REGULATOR ABRB-RELATED"/>
    <property type="match status" value="1"/>
</dbReference>
<dbReference type="OrthoDB" id="7157734at2"/>
<accession>A0A1H8CJ97</accession>
<dbReference type="PIRSF" id="PIRSF038991">
    <property type="entry name" value="Protein_AbrB"/>
    <property type="match status" value="1"/>
</dbReference>
<dbReference type="PANTHER" id="PTHR38457:SF1">
    <property type="entry name" value="REGULATOR ABRB-RELATED"/>
    <property type="match status" value="1"/>
</dbReference>
<dbReference type="STRING" id="1077947.SAMN05216227_100525"/>
<dbReference type="RefSeq" id="WP_050519465.1">
    <property type="nucleotide sequence ID" value="NZ_FOCO01000005.1"/>
</dbReference>
<feature type="transmembrane region" description="Helical" evidence="1">
    <location>
        <begin position="158"/>
        <end position="177"/>
    </location>
</feature>